<protein>
    <submittedName>
        <fullName evidence="3">Thioesterase PikA5</fullName>
        <ecNumber evidence="3">3.1.2.-</ecNumber>
    </submittedName>
</protein>
<dbReference type="RefSeq" id="WP_120726108.1">
    <property type="nucleotide sequence ID" value="NZ_CP032698.1"/>
</dbReference>
<keyword evidence="3" id="KW-0378">Hydrolase</keyword>
<reference evidence="3 4" key="1">
    <citation type="submission" date="2018-10" db="EMBL/GenBank/DDBJ databases">
        <title>Relationship between Morphology and Antimicrobial Activity in Streptomyces.</title>
        <authorList>
            <person name="Kang H.J."/>
            <person name="Kim S.B."/>
        </authorList>
    </citation>
    <scope>NUCLEOTIDE SEQUENCE [LARGE SCALE GENOMIC DNA]</scope>
    <source>
        <strain evidence="3 4">BH38</strain>
    </source>
</reference>
<keyword evidence="4" id="KW-1185">Reference proteome</keyword>
<gene>
    <name evidence="3" type="primary">pikAV_4</name>
    <name evidence="3" type="ORF">DWB77_06821</name>
</gene>
<dbReference type="SUPFAM" id="SSF53474">
    <property type="entry name" value="alpha/beta-Hydrolases"/>
    <property type="match status" value="1"/>
</dbReference>
<proteinExistence type="inferred from homology"/>
<evidence type="ECO:0000259" key="2">
    <source>
        <dbReference type="Pfam" id="PF00975"/>
    </source>
</evidence>
<dbReference type="GO" id="GO:0008610">
    <property type="term" value="P:lipid biosynthetic process"/>
    <property type="evidence" value="ECO:0007669"/>
    <property type="project" value="TreeGrafter"/>
</dbReference>
<dbReference type="Pfam" id="PF00975">
    <property type="entry name" value="Thioesterase"/>
    <property type="match status" value="1"/>
</dbReference>
<name>A0A387HST5_9ACTN</name>
<dbReference type="EMBL" id="CP032698">
    <property type="protein sequence ID" value="AYG84607.1"/>
    <property type="molecule type" value="Genomic_DNA"/>
</dbReference>
<dbReference type="OrthoDB" id="8480037at2"/>
<dbReference type="PANTHER" id="PTHR11487:SF0">
    <property type="entry name" value="S-ACYL FATTY ACID SYNTHASE THIOESTERASE, MEDIUM CHAIN"/>
    <property type="match status" value="1"/>
</dbReference>
<dbReference type="PANTHER" id="PTHR11487">
    <property type="entry name" value="THIOESTERASE"/>
    <property type="match status" value="1"/>
</dbReference>
<dbReference type="AlphaFoldDB" id="A0A387HST5"/>
<dbReference type="Proteomes" id="UP000271554">
    <property type="component" value="Chromosome"/>
</dbReference>
<feature type="domain" description="Thioesterase" evidence="2">
    <location>
        <begin position="27"/>
        <end position="243"/>
    </location>
</feature>
<dbReference type="GO" id="GO:0016787">
    <property type="term" value="F:hydrolase activity"/>
    <property type="evidence" value="ECO:0007669"/>
    <property type="project" value="UniProtKB-KW"/>
</dbReference>
<dbReference type="Gene3D" id="3.40.50.1820">
    <property type="entry name" value="alpha/beta hydrolase"/>
    <property type="match status" value="1"/>
</dbReference>
<dbReference type="InterPro" id="IPR012223">
    <property type="entry name" value="TEII"/>
</dbReference>
<organism evidence="3 4">
    <name type="scientific">Streptomyces hundungensis</name>
    <dbReference type="NCBI Taxonomy" id="1077946"/>
    <lineage>
        <taxon>Bacteria</taxon>
        <taxon>Bacillati</taxon>
        <taxon>Actinomycetota</taxon>
        <taxon>Actinomycetes</taxon>
        <taxon>Kitasatosporales</taxon>
        <taxon>Streptomycetaceae</taxon>
        <taxon>Streptomyces</taxon>
    </lineage>
</organism>
<dbReference type="InterPro" id="IPR029058">
    <property type="entry name" value="AB_hydrolase_fold"/>
</dbReference>
<dbReference type="EC" id="3.1.2.-" evidence="3"/>
<evidence type="ECO:0000313" key="3">
    <source>
        <dbReference type="EMBL" id="AYG84607.1"/>
    </source>
</evidence>
<sequence>MNRPPHADTPYRTWFRCYWPRPGARRRLVLFPHGGGSASFYRPLAKRMPPWVEPLIVQYPGREDRLEDPHIDDMDRLVARVTEALLPAFDREVLFFGHSMGAAVAHETAARLEARHGVGPSLLGVSGRPAPRFHKPGDKHLDDAALWYELSRLGATPPALLGNAQVRKVVLPTLRADYRLVERYRPRPDTRVSCAVAACLGDKDPEVTEEEARAWAEVSGGPFAFRLFEGDHFYLRGQEEALAAWLLTTADRESP</sequence>
<dbReference type="KEGG" id="shun:DWB77_06821"/>
<comment type="similarity">
    <text evidence="1">Belongs to the thioesterase family.</text>
</comment>
<accession>A0A387HST5</accession>
<evidence type="ECO:0000313" key="4">
    <source>
        <dbReference type="Proteomes" id="UP000271554"/>
    </source>
</evidence>
<evidence type="ECO:0000256" key="1">
    <source>
        <dbReference type="ARBA" id="ARBA00007169"/>
    </source>
</evidence>
<dbReference type="InterPro" id="IPR001031">
    <property type="entry name" value="Thioesterase"/>
</dbReference>